<name>A0ABS0SBW5_9HYPH</name>
<dbReference type="RefSeq" id="WP_198475237.1">
    <property type="nucleotide sequence ID" value="NZ_JADGMQ010000002.1"/>
</dbReference>
<gene>
    <name evidence="1" type="ORF">IOD40_05855</name>
</gene>
<accession>A0ABS0SBW5</accession>
<evidence type="ECO:0000313" key="2">
    <source>
        <dbReference type="Proteomes" id="UP000601789"/>
    </source>
</evidence>
<sequence length="268" mass="29113">MSGTFELIHHDAHGEKAWKRFTGYQFARGIPVAQLAAPEISKAALSMPLAFMQVGEAVSLVAVCGLLPEQNLFIAPDGRWLGAYVPAVFRGYPFKLARSGDNNFALCIDTTSGLLVERDQGEALFNDDATPTETVQQVMQLLVQTTKGQEALSQAATALSQAGVLEPWPIKIKDGDKERDVTGLLRVNEQSLNGLDDQAFLALRKVGGLQVAYAQLLSSANIGVLAQLEQVHGEIQKRQDAANAEHQRLFQPNGGDNGTIDWSRIFNN</sequence>
<dbReference type="EMBL" id="JADGMQ010000002">
    <property type="protein sequence ID" value="MBI1620186.1"/>
    <property type="molecule type" value="Genomic_DNA"/>
</dbReference>
<evidence type="ECO:0000313" key="1">
    <source>
        <dbReference type="EMBL" id="MBI1620186.1"/>
    </source>
</evidence>
<comment type="caution">
    <text evidence="1">The sequence shown here is derived from an EMBL/GenBank/DDBJ whole genome shotgun (WGS) entry which is preliminary data.</text>
</comment>
<dbReference type="Proteomes" id="UP000601789">
    <property type="component" value="Unassembled WGS sequence"/>
</dbReference>
<keyword evidence="2" id="KW-1185">Reference proteome</keyword>
<proteinExistence type="predicted"/>
<dbReference type="InterPro" id="IPR010836">
    <property type="entry name" value="SapC"/>
</dbReference>
<organism evidence="1 2">
    <name type="scientific">Aquamicrobium zhengzhouense</name>
    <dbReference type="NCBI Taxonomy" id="2781738"/>
    <lineage>
        <taxon>Bacteria</taxon>
        <taxon>Pseudomonadati</taxon>
        <taxon>Pseudomonadota</taxon>
        <taxon>Alphaproteobacteria</taxon>
        <taxon>Hyphomicrobiales</taxon>
        <taxon>Phyllobacteriaceae</taxon>
        <taxon>Aquamicrobium</taxon>
    </lineage>
</organism>
<protein>
    <submittedName>
        <fullName evidence="1">SapC family protein</fullName>
    </submittedName>
</protein>
<dbReference type="Pfam" id="PF07277">
    <property type="entry name" value="SapC"/>
    <property type="match status" value="1"/>
</dbReference>
<reference evidence="1 2" key="1">
    <citation type="submission" date="2020-10" db="EMBL/GenBank/DDBJ databases">
        <title>Aquamicrobium zhengzhouensis sp. nov., a exopolysaccharide producing bacterium isolated from farmland soil.</title>
        <authorList>
            <person name="Wang X."/>
        </authorList>
    </citation>
    <scope>NUCLEOTIDE SEQUENCE [LARGE SCALE GENOMIC DNA]</scope>
    <source>
        <strain evidence="2">cd-1</strain>
    </source>
</reference>